<evidence type="ECO:0000313" key="2">
    <source>
        <dbReference type="Proteomes" id="UP000009168"/>
    </source>
</evidence>
<dbReference type="InParanoid" id="I7MFF1"/>
<reference evidence="2" key="1">
    <citation type="journal article" date="2006" name="PLoS Biol.">
        <title>Macronuclear genome sequence of the ciliate Tetrahymena thermophila, a model eukaryote.</title>
        <authorList>
            <person name="Eisen J.A."/>
            <person name="Coyne R.S."/>
            <person name="Wu M."/>
            <person name="Wu D."/>
            <person name="Thiagarajan M."/>
            <person name="Wortman J.R."/>
            <person name="Badger J.H."/>
            <person name="Ren Q."/>
            <person name="Amedeo P."/>
            <person name="Jones K.M."/>
            <person name="Tallon L.J."/>
            <person name="Delcher A.L."/>
            <person name="Salzberg S.L."/>
            <person name="Silva J.C."/>
            <person name="Haas B.J."/>
            <person name="Majoros W.H."/>
            <person name="Farzad M."/>
            <person name="Carlton J.M."/>
            <person name="Smith R.K. Jr."/>
            <person name="Garg J."/>
            <person name="Pearlman R.E."/>
            <person name="Karrer K.M."/>
            <person name="Sun L."/>
            <person name="Manning G."/>
            <person name="Elde N.C."/>
            <person name="Turkewitz A.P."/>
            <person name="Asai D.J."/>
            <person name="Wilkes D.E."/>
            <person name="Wang Y."/>
            <person name="Cai H."/>
            <person name="Collins K."/>
            <person name="Stewart B.A."/>
            <person name="Lee S.R."/>
            <person name="Wilamowska K."/>
            <person name="Weinberg Z."/>
            <person name="Ruzzo W.L."/>
            <person name="Wloga D."/>
            <person name="Gaertig J."/>
            <person name="Frankel J."/>
            <person name="Tsao C.-C."/>
            <person name="Gorovsky M.A."/>
            <person name="Keeling P.J."/>
            <person name="Waller R.F."/>
            <person name="Patron N.J."/>
            <person name="Cherry J.M."/>
            <person name="Stover N.A."/>
            <person name="Krieger C.J."/>
            <person name="del Toro C."/>
            <person name="Ryder H.F."/>
            <person name="Williamson S.C."/>
            <person name="Barbeau R.A."/>
            <person name="Hamilton E.P."/>
            <person name="Orias E."/>
        </authorList>
    </citation>
    <scope>NUCLEOTIDE SEQUENCE [LARGE SCALE GENOMIC DNA]</scope>
    <source>
        <strain evidence="2">SB210</strain>
    </source>
</reference>
<dbReference type="EMBL" id="GG662637">
    <property type="protein sequence ID" value="EAR99712.2"/>
    <property type="molecule type" value="Genomic_DNA"/>
</dbReference>
<keyword evidence="2" id="KW-1185">Reference proteome</keyword>
<dbReference type="KEGG" id="tet:TTHERM_00590490"/>
<dbReference type="RefSeq" id="XP_001019957.2">
    <property type="nucleotide sequence ID" value="XM_001019957.3"/>
</dbReference>
<organism evidence="1 2">
    <name type="scientific">Tetrahymena thermophila (strain SB210)</name>
    <dbReference type="NCBI Taxonomy" id="312017"/>
    <lineage>
        <taxon>Eukaryota</taxon>
        <taxon>Sar</taxon>
        <taxon>Alveolata</taxon>
        <taxon>Ciliophora</taxon>
        <taxon>Intramacronucleata</taxon>
        <taxon>Oligohymenophorea</taxon>
        <taxon>Hymenostomatida</taxon>
        <taxon>Tetrahymenina</taxon>
        <taxon>Tetrahymenidae</taxon>
        <taxon>Tetrahymena</taxon>
    </lineage>
</organism>
<proteinExistence type="predicted"/>
<gene>
    <name evidence="1" type="ORF">TTHERM_00590490</name>
</gene>
<dbReference type="AlphaFoldDB" id="I7MFF1"/>
<sequence>MGDQIEINLQNFNDDSLQKIQQSQNIAHHHHQSKLRNVLFDFQELENVQRDKQQSRNQIKHISLLKPRSVSNQDYTRPKNVFSRDSINSIDTYVSNTTLNSNSLANHNKNLDIFDLLKETDCSFQKNNRLHSNSNRVPFNNESQVRLNKLPSILKDSSNQLSQNSCALKQSQNNQNVQLKQYILDYQVQPTNNQQNNENKYNSSFLRNKCFKNYSYSRQYQQCKQKQYYLKAVEKSTFLQPSLNITNAENENRAPDQDISVSSINNITLNESNKSQKKVNFISYNSYIKI</sequence>
<name>I7MFF1_TETTS</name>
<evidence type="ECO:0000313" key="1">
    <source>
        <dbReference type="EMBL" id="EAR99712.2"/>
    </source>
</evidence>
<accession>I7MFF1</accession>
<protein>
    <submittedName>
        <fullName evidence="1">Uncharacterized protein</fullName>
    </submittedName>
</protein>
<dbReference type="HOGENOM" id="CLU_961330_0_0_1"/>
<dbReference type="Proteomes" id="UP000009168">
    <property type="component" value="Unassembled WGS sequence"/>
</dbReference>
<dbReference type="GeneID" id="7841101"/>